<accession>A0A9W6CYK3</accession>
<sequence length="66" mass="7818">MATNLAIDDKLIEEARRIGKHATKKGVVTEALLEYIQRRKQIEILDLFHSVDYDPDYDYKEQRKKP</sequence>
<comment type="caution">
    <text evidence="1">The sequence shown here is derived from an EMBL/GenBank/DDBJ whole genome shotgun (WGS) entry which is preliminary data.</text>
</comment>
<keyword evidence="2" id="KW-1185">Reference proteome</keyword>
<evidence type="ECO:0000313" key="1">
    <source>
        <dbReference type="EMBL" id="GLI34186.1"/>
    </source>
</evidence>
<proteinExistence type="predicted"/>
<reference evidence="1" key="1">
    <citation type="submission" date="2022-12" db="EMBL/GenBank/DDBJ databases">
        <title>Reference genome sequencing for broad-spectrum identification of bacterial and archaeal isolates by mass spectrometry.</title>
        <authorList>
            <person name="Sekiguchi Y."/>
            <person name="Tourlousse D.M."/>
        </authorList>
    </citation>
    <scope>NUCLEOTIDE SEQUENCE</scope>
    <source>
        <strain evidence="1">ASRB1</strain>
    </source>
</reference>
<dbReference type="RefSeq" id="WP_281793447.1">
    <property type="nucleotide sequence ID" value="NZ_BSDR01000001.1"/>
</dbReference>
<name>A0A9W6CYK3_9BACT</name>
<dbReference type="AlphaFoldDB" id="A0A9W6CYK3"/>
<dbReference type="InterPro" id="IPR019239">
    <property type="entry name" value="VapB_antitoxin"/>
</dbReference>
<gene>
    <name evidence="1" type="ORF">DAMNIGENAA_16190</name>
</gene>
<protein>
    <submittedName>
        <fullName evidence="1">DUF2191 domain-containing protein</fullName>
    </submittedName>
</protein>
<evidence type="ECO:0000313" key="2">
    <source>
        <dbReference type="Proteomes" id="UP001144372"/>
    </source>
</evidence>
<organism evidence="1 2">
    <name type="scientific">Desulforhabdus amnigena</name>
    <dbReference type="NCBI Taxonomy" id="40218"/>
    <lineage>
        <taxon>Bacteria</taxon>
        <taxon>Pseudomonadati</taxon>
        <taxon>Thermodesulfobacteriota</taxon>
        <taxon>Syntrophobacteria</taxon>
        <taxon>Syntrophobacterales</taxon>
        <taxon>Syntrophobacteraceae</taxon>
        <taxon>Desulforhabdus</taxon>
    </lineage>
</organism>
<dbReference type="Proteomes" id="UP001144372">
    <property type="component" value="Unassembled WGS sequence"/>
</dbReference>
<dbReference type="Pfam" id="PF09957">
    <property type="entry name" value="VapB_antitoxin"/>
    <property type="match status" value="1"/>
</dbReference>
<dbReference type="EMBL" id="BSDR01000001">
    <property type="protein sequence ID" value="GLI34186.1"/>
    <property type="molecule type" value="Genomic_DNA"/>
</dbReference>